<name>A0A7H8R6E2_TALRU</name>
<evidence type="ECO:0000313" key="9">
    <source>
        <dbReference type="EMBL" id="QKX61518.1"/>
    </source>
</evidence>
<feature type="region of interest" description="Disordered" evidence="7">
    <location>
        <begin position="616"/>
        <end position="635"/>
    </location>
</feature>
<dbReference type="Gene3D" id="4.10.240.10">
    <property type="entry name" value="Zn(2)-C6 fungal-type DNA-binding domain"/>
    <property type="match status" value="1"/>
</dbReference>
<feature type="domain" description="Zn(2)-C6 fungal-type" evidence="8">
    <location>
        <begin position="12"/>
        <end position="46"/>
    </location>
</feature>
<proteinExistence type="predicted"/>
<dbReference type="PROSITE" id="PS50048">
    <property type="entry name" value="ZN2_CY6_FUNGAL_2"/>
    <property type="match status" value="1"/>
</dbReference>
<accession>A0A7H8R6E2</accession>
<dbReference type="Proteomes" id="UP000509510">
    <property type="component" value="Chromosome V"/>
</dbReference>
<dbReference type="PANTHER" id="PTHR46910">
    <property type="entry name" value="TRANSCRIPTION FACTOR PDR1"/>
    <property type="match status" value="1"/>
</dbReference>
<organism evidence="9 10">
    <name type="scientific">Talaromyces rugulosus</name>
    <name type="common">Penicillium rugulosum</name>
    <dbReference type="NCBI Taxonomy" id="121627"/>
    <lineage>
        <taxon>Eukaryota</taxon>
        <taxon>Fungi</taxon>
        <taxon>Dikarya</taxon>
        <taxon>Ascomycota</taxon>
        <taxon>Pezizomycotina</taxon>
        <taxon>Eurotiomycetes</taxon>
        <taxon>Eurotiomycetidae</taxon>
        <taxon>Eurotiales</taxon>
        <taxon>Trichocomaceae</taxon>
        <taxon>Talaromyces</taxon>
        <taxon>Talaromyces sect. Islandici</taxon>
    </lineage>
</organism>
<dbReference type="PANTHER" id="PTHR46910:SF37">
    <property type="entry name" value="ZN(II)2CYS6 TRANSCRIPTION FACTOR (EUROFUNG)"/>
    <property type="match status" value="1"/>
</dbReference>
<keyword evidence="2" id="KW-0479">Metal-binding</keyword>
<protein>
    <recommendedName>
        <fullName evidence="8">Zn(2)-C6 fungal-type domain-containing protein</fullName>
    </recommendedName>
</protein>
<keyword evidence="4" id="KW-0238">DNA-binding</keyword>
<dbReference type="CDD" id="cd12148">
    <property type="entry name" value="fungal_TF_MHR"/>
    <property type="match status" value="1"/>
</dbReference>
<dbReference type="GO" id="GO:0008270">
    <property type="term" value="F:zinc ion binding"/>
    <property type="evidence" value="ECO:0007669"/>
    <property type="project" value="InterPro"/>
</dbReference>
<keyword evidence="5" id="KW-0804">Transcription</keyword>
<evidence type="ECO:0000256" key="1">
    <source>
        <dbReference type="ARBA" id="ARBA00004123"/>
    </source>
</evidence>
<dbReference type="GeneID" id="55996158"/>
<sequence length="783" mass="86553">MSGVISQKIARTCDSCKVRKVRCIRSKGENSAPCDNCTARNILCHFSYLKQPRKRKLDPDAGLNGEPHRPSILPKINEAPSIRLSQTPCEPAASQLGTSLPSISNPNNGQDQPLPQLYIDLLLSDRRAPAAHGNDTSSTKLTEMFGHSSNVSLFSNSRIRSLNSRLGHTKLNQLMQLIDSVLSSRLNKSPSQMTQLYNLRQRNKAPPAIPCTLTASYIRSFFEQVHPVYPFLDRRLFEKRALEPSSQSLARVDEVWLALYYTVLAIGCQYNDGGSFDRACGPAWKLFEMGLSYFPDIIMMKGSLVAVQGLTAMAIFSANISAYQFESLLVVEAAKMCQSLGYNKTTSNIPNANENERRRTFWVVYCLEKTSCFITGRTSIIMDSDIGCPIPYVPESTFGDYDWFLSLARYSRLVSRICSSLFSVSSGENTTGSTYHGSIHQLINELEAWKLSIPEKYRPGERFSGRGLPGTLEISIAVNTQYLYFNALLTLLRISLYAGAGNVAPAPDQQETKKKLMRTACLILDLTKYIEVEAYTSLWVLALMPMSALFILFDLVVHNPTHPETNNNLALLDVASGHFGRLEYISGGILPGSLVSEFAHIAREYVRDVQRGVINRNDNSTQSNNMTASSSVPLDNTNAVMLNEHSSEPNMPPISSSSSSSSSSQGQNPSSPSHRPGVSRSKTTAKFQPSMSLGRSPEQQKQRLQAQQAPVTCPATQSPLATQHEPVRTDLSTESIFFPLVDDPTYLLSGNEEEMQQLFGIDVMDLFDFTNTSAGGFDRPCIG</sequence>
<evidence type="ECO:0000256" key="3">
    <source>
        <dbReference type="ARBA" id="ARBA00023015"/>
    </source>
</evidence>
<dbReference type="RefSeq" id="XP_035347692.1">
    <property type="nucleotide sequence ID" value="XM_035491799.1"/>
</dbReference>
<dbReference type="InterPro" id="IPR001138">
    <property type="entry name" value="Zn2Cys6_DnaBD"/>
</dbReference>
<feature type="compositionally biased region" description="Polar residues" evidence="7">
    <location>
        <begin position="680"/>
        <end position="693"/>
    </location>
</feature>
<dbReference type="GO" id="GO:0000981">
    <property type="term" value="F:DNA-binding transcription factor activity, RNA polymerase II-specific"/>
    <property type="evidence" value="ECO:0007669"/>
    <property type="project" value="InterPro"/>
</dbReference>
<gene>
    <name evidence="9" type="ORF">TRUGW13939_08670</name>
</gene>
<dbReference type="GO" id="GO:0005634">
    <property type="term" value="C:nucleus"/>
    <property type="evidence" value="ECO:0007669"/>
    <property type="project" value="UniProtKB-SubCell"/>
</dbReference>
<evidence type="ECO:0000256" key="7">
    <source>
        <dbReference type="SAM" id="MobiDB-lite"/>
    </source>
</evidence>
<feature type="region of interest" description="Disordered" evidence="7">
    <location>
        <begin position="55"/>
        <end position="74"/>
    </location>
</feature>
<dbReference type="KEGG" id="trg:TRUGW13939_08670"/>
<dbReference type="PROSITE" id="PS00463">
    <property type="entry name" value="ZN2_CY6_FUNGAL_1"/>
    <property type="match status" value="1"/>
</dbReference>
<dbReference type="GO" id="GO:0003677">
    <property type="term" value="F:DNA binding"/>
    <property type="evidence" value="ECO:0007669"/>
    <property type="project" value="UniProtKB-KW"/>
</dbReference>
<dbReference type="OrthoDB" id="39175at2759"/>
<evidence type="ECO:0000256" key="6">
    <source>
        <dbReference type="ARBA" id="ARBA00023242"/>
    </source>
</evidence>
<dbReference type="SMART" id="SM00066">
    <property type="entry name" value="GAL4"/>
    <property type="match status" value="1"/>
</dbReference>
<dbReference type="InterPro" id="IPR050987">
    <property type="entry name" value="AtrR-like"/>
</dbReference>
<evidence type="ECO:0000256" key="5">
    <source>
        <dbReference type="ARBA" id="ARBA00023163"/>
    </source>
</evidence>
<evidence type="ECO:0000259" key="8">
    <source>
        <dbReference type="PROSITE" id="PS50048"/>
    </source>
</evidence>
<keyword evidence="3" id="KW-0805">Transcription regulation</keyword>
<evidence type="ECO:0000313" key="10">
    <source>
        <dbReference type="Proteomes" id="UP000509510"/>
    </source>
</evidence>
<dbReference type="GO" id="GO:0006351">
    <property type="term" value="P:DNA-templated transcription"/>
    <property type="evidence" value="ECO:0007669"/>
    <property type="project" value="InterPro"/>
</dbReference>
<dbReference type="SUPFAM" id="SSF57701">
    <property type="entry name" value="Zn2/Cys6 DNA-binding domain"/>
    <property type="match status" value="1"/>
</dbReference>
<reference evidence="10" key="1">
    <citation type="submission" date="2020-06" db="EMBL/GenBank/DDBJ databases">
        <title>A chromosome-scale genome assembly of Talaromyces rugulosus W13939.</title>
        <authorList>
            <person name="Wang B."/>
            <person name="Guo L."/>
            <person name="Ye K."/>
            <person name="Wang L."/>
        </authorList>
    </citation>
    <scope>NUCLEOTIDE SEQUENCE [LARGE SCALE GENOMIC DNA]</scope>
    <source>
        <strain evidence="10">W13939</strain>
    </source>
</reference>
<feature type="region of interest" description="Disordered" evidence="7">
    <location>
        <begin position="643"/>
        <end position="727"/>
    </location>
</feature>
<evidence type="ECO:0000256" key="2">
    <source>
        <dbReference type="ARBA" id="ARBA00022723"/>
    </source>
</evidence>
<dbReference type="InterPro" id="IPR036864">
    <property type="entry name" value="Zn2-C6_fun-type_DNA-bd_sf"/>
</dbReference>
<keyword evidence="6" id="KW-0539">Nucleus</keyword>
<dbReference type="SMART" id="SM00906">
    <property type="entry name" value="Fungal_trans"/>
    <property type="match status" value="1"/>
</dbReference>
<dbReference type="Pfam" id="PF04082">
    <property type="entry name" value="Fungal_trans"/>
    <property type="match status" value="1"/>
</dbReference>
<dbReference type="EMBL" id="CP055902">
    <property type="protein sequence ID" value="QKX61518.1"/>
    <property type="molecule type" value="Genomic_DNA"/>
</dbReference>
<evidence type="ECO:0000256" key="4">
    <source>
        <dbReference type="ARBA" id="ARBA00023125"/>
    </source>
</evidence>
<dbReference type="InterPro" id="IPR007219">
    <property type="entry name" value="XnlR_reg_dom"/>
</dbReference>
<comment type="subcellular location">
    <subcellularLocation>
        <location evidence="1">Nucleus</location>
    </subcellularLocation>
</comment>
<keyword evidence="10" id="KW-1185">Reference proteome</keyword>
<dbReference type="CDD" id="cd00067">
    <property type="entry name" value="GAL4"/>
    <property type="match status" value="1"/>
</dbReference>
<dbReference type="AlphaFoldDB" id="A0A7H8R6E2"/>
<feature type="compositionally biased region" description="Low complexity" evidence="7">
    <location>
        <begin position="653"/>
        <end position="673"/>
    </location>
</feature>